<keyword evidence="3 10" id="KW-0328">Glycosyltransferase</keyword>
<dbReference type="GO" id="GO:0016757">
    <property type="term" value="F:glycosyltransferase activity"/>
    <property type="evidence" value="ECO:0007669"/>
    <property type="project" value="UniProtKB-KW"/>
</dbReference>
<evidence type="ECO:0000256" key="2">
    <source>
        <dbReference type="ARBA" id="ARBA00022475"/>
    </source>
</evidence>
<evidence type="ECO:0000256" key="8">
    <source>
        <dbReference type="SAM" id="Phobius"/>
    </source>
</evidence>
<feature type="transmembrane region" description="Helical" evidence="8">
    <location>
        <begin position="291"/>
        <end position="310"/>
    </location>
</feature>
<evidence type="ECO:0000256" key="4">
    <source>
        <dbReference type="ARBA" id="ARBA00022679"/>
    </source>
</evidence>
<protein>
    <submittedName>
        <fullName evidence="10">ArnT family glycosyltransferase</fullName>
        <ecNumber evidence="10">2.4.-.-</ecNumber>
    </submittedName>
</protein>
<evidence type="ECO:0000256" key="3">
    <source>
        <dbReference type="ARBA" id="ARBA00022676"/>
    </source>
</evidence>
<feature type="transmembrane region" description="Helical" evidence="8">
    <location>
        <begin position="224"/>
        <end position="242"/>
    </location>
</feature>
<evidence type="ECO:0000313" key="10">
    <source>
        <dbReference type="EMBL" id="MEZ0490916.1"/>
    </source>
</evidence>
<comment type="caution">
    <text evidence="10">The sequence shown here is derived from an EMBL/GenBank/DDBJ whole genome shotgun (WGS) entry which is preliminary data.</text>
</comment>
<comment type="subcellular location">
    <subcellularLocation>
        <location evidence="1">Cell membrane</location>
        <topology evidence="1">Multi-pass membrane protein</topology>
    </subcellularLocation>
</comment>
<keyword evidence="2" id="KW-1003">Cell membrane</keyword>
<gene>
    <name evidence="10" type="ORF">AB2L28_01530</name>
</gene>
<sequence length="529" mass="57455">MSGTLTRLPVLEDGQPTVRWSRRLLAALVAVAVVALVARWWRRGSSFDVFVDEFVYEQLGRSVRGGGLPSLSDGVFFLHPPGFFYLLAGWEDLLGVPLAGDPVQAVVAARGLNAVLGAGTAVLVTLLVARYGARWGFAAGLLLAVEPFALRQNGRVLLDTAVVFWVLVGLLVLRPLAQDPRRGWRPVVGGLALGLAVLTKDKSVMLTVLPLLLLWWLRPRQRRWVPTALGACFAPYATYLVVVTATGDVELWADAKFGGLLRAVGADVTTGFTAPGAPSLLQQVLRQLADFGATYVLLAVGLVCSVLLLLRSRSDDLALLSLTHLGAFAMLAYSATAGTLEEHFLYYLLVPSVGVLFAYAAVVTELPPPRWAAGRHRREDRRARVSRGLADLVHRLPLSGGPLLVLTVLLIGLDGATYVRWHAVPDDGFTRVRDYLLENAPAGTGVIITQGTSEFVFGDRFDAGPYTGDEQRVQHGVRYLVVPWREVYQGYTYVTLPTVEDLVAQGRLVLSVPSRSYGEVALYRLDDPA</sequence>
<keyword evidence="5 8" id="KW-0812">Transmembrane</keyword>
<accession>A0ABV4I0W6</accession>
<evidence type="ECO:0000256" key="1">
    <source>
        <dbReference type="ARBA" id="ARBA00004651"/>
    </source>
</evidence>
<name>A0ABV4I0W6_9ACTN</name>
<feature type="transmembrane region" description="Helical" evidence="8">
    <location>
        <begin position="156"/>
        <end position="177"/>
    </location>
</feature>
<evidence type="ECO:0000313" key="11">
    <source>
        <dbReference type="Proteomes" id="UP001566476"/>
    </source>
</evidence>
<feature type="transmembrane region" description="Helical" evidence="8">
    <location>
        <begin position="344"/>
        <end position="367"/>
    </location>
</feature>
<evidence type="ECO:0000256" key="7">
    <source>
        <dbReference type="ARBA" id="ARBA00023136"/>
    </source>
</evidence>
<keyword evidence="4 10" id="KW-0808">Transferase</keyword>
<keyword evidence="7 8" id="KW-0472">Membrane</keyword>
<evidence type="ECO:0000256" key="6">
    <source>
        <dbReference type="ARBA" id="ARBA00022989"/>
    </source>
</evidence>
<dbReference type="InterPro" id="IPR003342">
    <property type="entry name" value="ArnT-like_N"/>
</dbReference>
<feature type="domain" description="ArnT-like N-terminal" evidence="9">
    <location>
        <begin position="106"/>
        <end position="242"/>
    </location>
</feature>
<feature type="transmembrane region" description="Helical" evidence="8">
    <location>
        <begin position="317"/>
        <end position="338"/>
    </location>
</feature>
<dbReference type="EMBL" id="JBGGTQ010000001">
    <property type="protein sequence ID" value="MEZ0490916.1"/>
    <property type="molecule type" value="Genomic_DNA"/>
</dbReference>
<proteinExistence type="predicted"/>
<evidence type="ECO:0000259" key="9">
    <source>
        <dbReference type="Pfam" id="PF02366"/>
    </source>
</evidence>
<keyword evidence="6 8" id="KW-1133">Transmembrane helix</keyword>
<dbReference type="RefSeq" id="WP_370716952.1">
    <property type="nucleotide sequence ID" value="NZ_JBGGTQ010000001.1"/>
</dbReference>
<feature type="transmembrane region" description="Helical" evidence="8">
    <location>
        <begin position="189"/>
        <end position="217"/>
    </location>
</feature>
<organism evidence="10 11">
    <name type="scientific">Kineococcus mangrovi</name>
    <dbReference type="NCBI Taxonomy" id="1660183"/>
    <lineage>
        <taxon>Bacteria</taxon>
        <taxon>Bacillati</taxon>
        <taxon>Actinomycetota</taxon>
        <taxon>Actinomycetes</taxon>
        <taxon>Kineosporiales</taxon>
        <taxon>Kineosporiaceae</taxon>
        <taxon>Kineococcus</taxon>
    </lineage>
</organism>
<dbReference type="InterPro" id="IPR050297">
    <property type="entry name" value="LipidA_mod_glycosyltrf_83"/>
</dbReference>
<dbReference type="PANTHER" id="PTHR33908">
    <property type="entry name" value="MANNOSYLTRANSFERASE YKCB-RELATED"/>
    <property type="match status" value="1"/>
</dbReference>
<dbReference type="EC" id="2.4.-.-" evidence="10"/>
<dbReference type="Pfam" id="PF02366">
    <property type="entry name" value="PMT"/>
    <property type="match status" value="1"/>
</dbReference>
<feature type="transmembrane region" description="Helical" evidence="8">
    <location>
        <begin position="24"/>
        <end position="41"/>
    </location>
</feature>
<reference evidence="10 11" key="1">
    <citation type="submission" date="2024-07" db="EMBL/GenBank/DDBJ databases">
        <authorList>
            <person name="Thanompreechachai J."/>
            <person name="Duangmal K."/>
        </authorList>
    </citation>
    <scope>NUCLEOTIDE SEQUENCE [LARGE SCALE GENOMIC DNA]</scope>
    <source>
        <strain evidence="10 11">TBRC 1896</strain>
    </source>
</reference>
<keyword evidence="11" id="KW-1185">Reference proteome</keyword>
<evidence type="ECO:0000256" key="5">
    <source>
        <dbReference type="ARBA" id="ARBA00022692"/>
    </source>
</evidence>
<dbReference type="PANTHER" id="PTHR33908:SF11">
    <property type="entry name" value="MEMBRANE PROTEIN"/>
    <property type="match status" value="1"/>
</dbReference>
<dbReference type="Proteomes" id="UP001566476">
    <property type="component" value="Unassembled WGS sequence"/>
</dbReference>